<evidence type="ECO:0000313" key="9">
    <source>
        <dbReference type="Proteomes" id="UP000237889"/>
    </source>
</evidence>
<dbReference type="InterPro" id="IPR011250">
    <property type="entry name" value="OMP/PagP_B-barrel"/>
</dbReference>
<gene>
    <name evidence="8" type="ORF">C6569_15950</name>
</gene>
<dbReference type="InterPro" id="IPR051692">
    <property type="entry name" value="OMP-like"/>
</dbReference>
<evidence type="ECO:0000256" key="1">
    <source>
        <dbReference type="ARBA" id="ARBA00004442"/>
    </source>
</evidence>
<evidence type="ECO:0000256" key="3">
    <source>
        <dbReference type="ARBA" id="ARBA00023136"/>
    </source>
</evidence>
<protein>
    <recommendedName>
        <fullName evidence="7">Outer membrane protein beta-barrel domain-containing protein</fullName>
    </recommendedName>
</protein>
<feature type="signal peptide" evidence="6">
    <location>
        <begin position="1"/>
        <end position="24"/>
    </location>
</feature>
<evidence type="ECO:0000256" key="2">
    <source>
        <dbReference type="ARBA" id="ARBA00022729"/>
    </source>
</evidence>
<dbReference type="InterPro" id="IPR027385">
    <property type="entry name" value="Beta-barrel_OMP"/>
</dbReference>
<organism evidence="8 9">
    <name type="scientific">Phreatobacter cathodiphilus</name>
    <dbReference type="NCBI Taxonomy" id="1868589"/>
    <lineage>
        <taxon>Bacteria</taxon>
        <taxon>Pseudomonadati</taxon>
        <taxon>Pseudomonadota</taxon>
        <taxon>Alphaproteobacteria</taxon>
        <taxon>Hyphomicrobiales</taxon>
        <taxon>Phreatobacteraceae</taxon>
        <taxon>Phreatobacter</taxon>
    </lineage>
</organism>
<feature type="domain" description="Outer membrane protein beta-barrel" evidence="7">
    <location>
        <begin position="34"/>
        <end position="240"/>
    </location>
</feature>
<keyword evidence="3" id="KW-0472">Membrane</keyword>
<dbReference type="PROSITE" id="PS51257">
    <property type="entry name" value="PROKAR_LIPOPROTEIN"/>
    <property type="match status" value="1"/>
</dbReference>
<evidence type="ECO:0000313" key="8">
    <source>
        <dbReference type="EMBL" id="AVO46426.1"/>
    </source>
</evidence>
<evidence type="ECO:0000256" key="6">
    <source>
        <dbReference type="SAM" id="SignalP"/>
    </source>
</evidence>
<sequence>MEIPMKKMLLTSAAVLAFGCNVQAADLGVARGPAAAIVAPAFNWTGFYFGGYIGGASRQARFTDIDGYNAVGSWNANRTSFLGGVTLGYNWQFTPNVLVGIEGELGYLGGARRADPFSPGLDTEGRIADSLYGLITARVGLTADRALFYVKGGLALGGGSASVVDSCVIGACGGGTYSASSSSNVGWTIGGGVEYAVSGNWTVKGEYNYIRFNNRTMTDGAFRFGVSNNDAHLFKVGLNYLFASGGGRY</sequence>
<dbReference type="AlphaFoldDB" id="A0A2S0NEG2"/>
<dbReference type="Pfam" id="PF13505">
    <property type="entry name" value="OMP_b-brl"/>
    <property type="match status" value="1"/>
</dbReference>
<keyword evidence="9" id="KW-1185">Reference proteome</keyword>
<feature type="chain" id="PRO_5015416199" description="Outer membrane protein beta-barrel domain-containing protein" evidence="6">
    <location>
        <begin position="25"/>
        <end position="249"/>
    </location>
</feature>
<evidence type="ECO:0000256" key="4">
    <source>
        <dbReference type="ARBA" id="ARBA00023237"/>
    </source>
</evidence>
<evidence type="ECO:0000256" key="5">
    <source>
        <dbReference type="ARBA" id="ARBA00038306"/>
    </source>
</evidence>
<accession>A0A2S0NEG2</accession>
<name>A0A2S0NEG2_9HYPH</name>
<keyword evidence="4" id="KW-0998">Cell outer membrane</keyword>
<evidence type="ECO:0000259" key="7">
    <source>
        <dbReference type="Pfam" id="PF13505"/>
    </source>
</evidence>
<dbReference type="PANTHER" id="PTHR34001">
    <property type="entry name" value="BLL7405 PROTEIN"/>
    <property type="match status" value="1"/>
</dbReference>
<dbReference type="PANTHER" id="PTHR34001:SF3">
    <property type="entry name" value="BLL7405 PROTEIN"/>
    <property type="match status" value="1"/>
</dbReference>
<dbReference type="GO" id="GO:0009279">
    <property type="term" value="C:cell outer membrane"/>
    <property type="evidence" value="ECO:0007669"/>
    <property type="project" value="UniProtKB-SubCell"/>
</dbReference>
<comment type="subcellular location">
    <subcellularLocation>
        <location evidence="1">Cell outer membrane</location>
    </subcellularLocation>
</comment>
<dbReference type="EMBL" id="CP027668">
    <property type="protein sequence ID" value="AVO46426.1"/>
    <property type="molecule type" value="Genomic_DNA"/>
</dbReference>
<dbReference type="Proteomes" id="UP000237889">
    <property type="component" value="Chromosome"/>
</dbReference>
<dbReference type="Gene3D" id="2.40.160.20">
    <property type="match status" value="1"/>
</dbReference>
<dbReference type="SUPFAM" id="SSF56925">
    <property type="entry name" value="OMPA-like"/>
    <property type="match status" value="1"/>
</dbReference>
<dbReference type="OrthoDB" id="9815357at2"/>
<reference evidence="8 9" key="1">
    <citation type="submission" date="2018-03" db="EMBL/GenBank/DDBJ databases">
        <title>Genome sequencing of Phreatobacter sp.</title>
        <authorList>
            <person name="Kim S.-J."/>
            <person name="Heo J."/>
            <person name="Kwon S.-W."/>
        </authorList>
    </citation>
    <scope>NUCLEOTIDE SEQUENCE [LARGE SCALE GENOMIC DNA]</scope>
    <source>
        <strain evidence="8 9">S-12</strain>
    </source>
</reference>
<keyword evidence="2 6" id="KW-0732">Signal</keyword>
<proteinExistence type="inferred from homology"/>
<comment type="similarity">
    <text evidence="5">Belongs to the Omp25/RopB family.</text>
</comment>
<dbReference type="KEGG" id="phr:C6569_15950"/>